<gene>
    <name evidence="3" type="ORF">SAMN04488563_6823</name>
</gene>
<proteinExistence type="predicted"/>
<dbReference type="AlphaFoldDB" id="A0A1H2LY46"/>
<dbReference type="GO" id="GO:0004803">
    <property type="term" value="F:transposase activity"/>
    <property type="evidence" value="ECO:0007669"/>
    <property type="project" value="InterPro"/>
</dbReference>
<protein>
    <submittedName>
        <fullName evidence="3">Transposase</fullName>
    </submittedName>
</protein>
<dbReference type="EMBL" id="LT629791">
    <property type="protein sequence ID" value="SDU85859.1"/>
    <property type="molecule type" value="Genomic_DNA"/>
</dbReference>
<evidence type="ECO:0000313" key="3">
    <source>
        <dbReference type="EMBL" id="SDU85859.1"/>
    </source>
</evidence>
<evidence type="ECO:0000259" key="1">
    <source>
        <dbReference type="Pfam" id="PF01609"/>
    </source>
</evidence>
<dbReference type="Pfam" id="PF01609">
    <property type="entry name" value="DDE_Tnp_1"/>
    <property type="match status" value="1"/>
</dbReference>
<evidence type="ECO:0000313" key="4">
    <source>
        <dbReference type="Proteomes" id="UP000182977"/>
    </source>
</evidence>
<dbReference type="NCBIfam" id="NF033580">
    <property type="entry name" value="transpos_IS5_3"/>
    <property type="match status" value="1"/>
</dbReference>
<keyword evidence="4" id="KW-1185">Reference proteome</keyword>
<dbReference type="Proteomes" id="UP000182977">
    <property type="component" value="Chromosome I"/>
</dbReference>
<dbReference type="PANTHER" id="PTHR30007">
    <property type="entry name" value="PHP DOMAIN PROTEIN"/>
    <property type="match status" value="1"/>
</dbReference>
<dbReference type="InterPro" id="IPR025161">
    <property type="entry name" value="IS402-like_dom"/>
</dbReference>
<name>A0A1H2LY46_9ACTN</name>
<dbReference type="GO" id="GO:0003677">
    <property type="term" value="F:DNA binding"/>
    <property type="evidence" value="ECO:0007669"/>
    <property type="project" value="InterPro"/>
</dbReference>
<dbReference type="RefSeq" id="WP_083421462.1">
    <property type="nucleotide sequence ID" value="NZ_LT629791.1"/>
</dbReference>
<dbReference type="PANTHER" id="PTHR30007:SF0">
    <property type="entry name" value="TRANSPOSASE"/>
    <property type="match status" value="1"/>
</dbReference>
<evidence type="ECO:0000259" key="2">
    <source>
        <dbReference type="Pfam" id="PF13340"/>
    </source>
</evidence>
<dbReference type="InterPro" id="IPR002559">
    <property type="entry name" value="Transposase_11"/>
</dbReference>
<organism evidence="3 4">
    <name type="scientific">Jiangella alkaliphila</name>
    <dbReference type="NCBI Taxonomy" id="419479"/>
    <lineage>
        <taxon>Bacteria</taxon>
        <taxon>Bacillati</taxon>
        <taxon>Actinomycetota</taxon>
        <taxon>Actinomycetes</taxon>
        <taxon>Jiangellales</taxon>
        <taxon>Jiangellaceae</taxon>
        <taxon>Jiangella</taxon>
    </lineage>
</organism>
<dbReference type="Pfam" id="PF13340">
    <property type="entry name" value="DUF4096"/>
    <property type="match status" value="1"/>
</dbReference>
<sequence>MDTSSTPRYPSDLTDAQWELIAPMVPVKPGGRPAKHARRRIVDAILYVNRTGCSWRQLPHDFAPWDTVYWYFKTWNEAGVTDRIHDALRAQVRDGNGRDPMASAGIVDAQSVKGADTVGRDSRGYDAGKKVNGRKRHIVTDTLGLLIVVLVTTAGLQDRVGARPVLARAKMAMPSIALVWADGGYVGKLIAWAQQHCRILVDIVRKPEGRHTFEVLPRRWVVERTLSWLMRTRRLARDYERLPEHSEAMIKWAMIGLMTRRLAPAPGRRPWQPAHPR</sequence>
<reference evidence="4" key="1">
    <citation type="submission" date="2016-10" db="EMBL/GenBank/DDBJ databases">
        <authorList>
            <person name="Varghese N."/>
            <person name="Submissions S."/>
        </authorList>
    </citation>
    <scope>NUCLEOTIDE SEQUENCE [LARGE SCALE GENOMIC DNA]</scope>
    <source>
        <strain evidence="4">DSM 45079</strain>
    </source>
</reference>
<feature type="domain" description="Transposase IS4-like" evidence="1">
    <location>
        <begin position="102"/>
        <end position="254"/>
    </location>
</feature>
<feature type="domain" description="Insertion element IS402-like" evidence="2">
    <location>
        <begin position="13"/>
        <end position="85"/>
    </location>
</feature>
<dbReference type="GO" id="GO:0006313">
    <property type="term" value="P:DNA transposition"/>
    <property type="evidence" value="ECO:0007669"/>
    <property type="project" value="InterPro"/>
</dbReference>
<accession>A0A1H2LY46</accession>
<dbReference type="STRING" id="419479.SAMN04488563_6823"/>